<sequence>MSTLHMIEAIKTDIEAAQPILDSKDRSSEMTEEKTEVIISKQDESTIKSERRISYEFKNSLEKNKQYQTGVAFLRTDSM</sequence>
<comment type="caution">
    <text evidence="1">The sequence shown here is derived from an EMBL/GenBank/DDBJ whole genome shotgun (WGS) entry which is preliminary data.</text>
</comment>
<proteinExistence type="predicted"/>
<evidence type="ECO:0000313" key="2">
    <source>
        <dbReference type="Proteomes" id="UP001431209"/>
    </source>
</evidence>
<organism evidence="1 2">
    <name type="scientific">Acrasis kona</name>
    <dbReference type="NCBI Taxonomy" id="1008807"/>
    <lineage>
        <taxon>Eukaryota</taxon>
        <taxon>Discoba</taxon>
        <taxon>Heterolobosea</taxon>
        <taxon>Tetramitia</taxon>
        <taxon>Eutetramitia</taxon>
        <taxon>Acrasidae</taxon>
        <taxon>Acrasis</taxon>
    </lineage>
</organism>
<keyword evidence="2" id="KW-1185">Reference proteome</keyword>
<dbReference type="Proteomes" id="UP001431209">
    <property type="component" value="Unassembled WGS sequence"/>
</dbReference>
<dbReference type="EMBL" id="JAOPGA020001587">
    <property type="protein sequence ID" value="KAL0489684.1"/>
    <property type="molecule type" value="Genomic_DNA"/>
</dbReference>
<name>A0AAW2ZJW8_9EUKA</name>
<protein>
    <submittedName>
        <fullName evidence="1">Ferredoxin/ferredoxin-NADP reductase</fullName>
    </submittedName>
</protein>
<dbReference type="AlphaFoldDB" id="A0AAW2ZJW8"/>
<evidence type="ECO:0000313" key="1">
    <source>
        <dbReference type="EMBL" id="KAL0489684.1"/>
    </source>
</evidence>
<accession>A0AAW2ZJW8</accession>
<reference evidence="1 2" key="1">
    <citation type="submission" date="2024-03" db="EMBL/GenBank/DDBJ databases">
        <title>The Acrasis kona genome and developmental transcriptomes reveal deep origins of eukaryotic multicellular pathways.</title>
        <authorList>
            <person name="Sheikh S."/>
            <person name="Fu C.-J."/>
            <person name="Brown M.W."/>
            <person name="Baldauf S.L."/>
        </authorList>
    </citation>
    <scope>NUCLEOTIDE SEQUENCE [LARGE SCALE GENOMIC DNA]</scope>
    <source>
        <strain evidence="1 2">ATCC MYA-3509</strain>
    </source>
</reference>
<gene>
    <name evidence="1" type="ORF">AKO1_009129</name>
</gene>